<reference evidence="2 3" key="1">
    <citation type="submission" date="2014-06" db="EMBL/GenBank/DDBJ databases">
        <title>Whole Genome Sequences of Three Symbiotic Endozoicomonas Bacteria.</title>
        <authorList>
            <person name="Neave M.J."/>
            <person name="Apprill A."/>
            <person name="Voolstra C.R."/>
        </authorList>
    </citation>
    <scope>NUCLEOTIDE SEQUENCE [LARGE SCALE GENOMIC DNA]</scope>
    <source>
        <strain evidence="2 3">DSM 25634</strain>
    </source>
</reference>
<dbReference type="EMBL" id="JOKH01000010">
    <property type="protein sequence ID" value="KEQ12197.1"/>
    <property type="molecule type" value="Genomic_DNA"/>
</dbReference>
<dbReference type="AlphaFoldDB" id="A0A081N174"/>
<evidence type="ECO:0000313" key="2">
    <source>
        <dbReference type="EMBL" id="KEQ12197.1"/>
    </source>
</evidence>
<protein>
    <recommendedName>
        <fullName evidence="1">Tse2 ADP-ribosyltransferase toxin domain-containing protein</fullName>
    </recommendedName>
</protein>
<evidence type="ECO:0000313" key="3">
    <source>
        <dbReference type="Proteomes" id="UP000028073"/>
    </source>
</evidence>
<evidence type="ECO:0000259" key="1">
    <source>
        <dbReference type="Pfam" id="PF18648"/>
    </source>
</evidence>
<dbReference type="eggNOG" id="ENOG5030WN8">
    <property type="taxonomic scope" value="Bacteria"/>
</dbReference>
<feature type="domain" description="Tse2 ADP-ribosyltransferase toxin" evidence="1">
    <location>
        <begin position="35"/>
        <end position="117"/>
    </location>
</feature>
<dbReference type="RefSeq" id="WP_034842695.1">
    <property type="nucleotide sequence ID" value="NZ_JOKH01000010.1"/>
</dbReference>
<organism evidence="2 3">
    <name type="scientific">Endozoicomonas numazuensis</name>
    <dbReference type="NCBI Taxonomy" id="1137799"/>
    <lineage>
        <taxon>Bacteria</taxon>
        <taxon>Pseudomonadati</taxon>
        <taxon>Pseudomonadota</taxon>
        <taxon>Gammaproteobacteria</taxon>
        <taxon>Oceanospirillales</taxon>
        <taxon>Endozoicomonadaceae</taxon>
        <taxon>Endozoicomonas</taxon>
    </lineage>
</organism>
<name>A0A081N174_9GAMM</name>
<dbReference type="InterPro" id="IPR041018">
    <property type="entry name" value="ADPRTs_Tse2"/>
</dbReference>
<dbReference type="Proteomes" id="UP000028073">
    <property type="component" value="Unassembled WGS sequence"/>
</dbReference>
<proteinExistence type="predicted"/>
<dbReference type="Pfam" id="PF18648">
    <property type="entry name" value="ADPRTs_Tse2"/>
    <property type="match status" value="1"/>
</dbReference>
<accession>A0A081N174</accession>
<comment type="caution">
    <text evidence="2">The sequence shown here is derived from an EMBL/GenBank/DDBJ whole genome shotgun (WGS) entry which is preliminary data.</text>
</comment>
<gene>
    <name evidence="2" type="ORF">GZ78_27530</name>
</gene>
<dbReference type="OrthoDB" id="6196254at2"/>
<keyword evidence="3" id="KW-1185">Reference proteome</keyword>
<sequence length="124" mass="13751">MQVEDLFLAPEDLYRLGNSTSPRLTNIRRPKDVDTIDVNGIAVVVANGKGISLSTKQRLDSAPMSGWVWKIPKGVQVPSGLRLLNDRPGHYSLCPVSNMPLDEFKGLLSKMAMKCQKVFKKQVV</sequence>